<dbReference type="Proteomes" id="UP001597512">
    <property type="component" value="Unassembled WGS sequence"/>
</dbReference>
<name>A0ABW6AHK5_9BACT</name>
<dbReference type="CDD" id="cd02440">
    <property type="entry name" value="AdoMet_MTases"/>
    <property type="match status" value="1"/>
</dbReference>
<dbReference type="EC" id="2.1.1.-" evidence="1"/>
<dbReference type="SUPFAM" id="SSF53335">
    <property type="entry name" value="S-adenosyl-L-methionine-dependent methyltransferases"/>
    <property type="match status" value="1"/>
</dbReference>
<keyword evidence="2" id="KW-1185">Reference proteome</keyword>
<gene>
    <name evidence="1" type="ORF">ACFS25_12580</name>
</gene>
<dbReference type="GO" id="GO:0008168">
    <property type="term" value="F:methyltransferase activity"/>
    <property type="evidence" value="ECO:0007669"/>
    <property type="project" value="UniProtKB-KW"/>
</dbReference>
<dbReference type="Pfam" id="PF13578">
    <property type="entry name" value="Methyltransf_24"/>
    <property type="match status" value="1"/>
</dbReference>
<dbReference type="PANTHER" id="PTHR43167">
    <property type="entry name" value="PUTATIVE (AFU_ORTHOLOGUE AFUA_6G01830)-RELATED"/>
    <property type="match status" value="1"/>
</dbReference>
<keyword evidence="1" id="KW-0808">Transferase</keyword>
<dbReference type="RefSeq" id="WP_381500973.1">
    <property type="nucleotide sequence ID" value="NZ_JBHUOM010000003.1"/>
</dbReference>
<accession>A0ABW6AHK5</accession>
<evidence type="ECO:0000313" key="2">
    <source>
        <dbReference type="Proteomes" id="UP001597512"/>
    </source>
</evidence>
<dbReference type="GO" id="GO:0032259">
    <property type="term" value="P:methylation"/>
    <property type="evidence" value="ECO:0007669"/>
    <property type="project" value="UniProtKB-KW"/>
</dbReference>
<evidence type="ECO:0000313" key="1">
    <source>
        <dbReference type="EMBL" id="MFD2934622.1"/>
    </source>
</evidence>
<dbReference type="EMBL" id="JBHUOM010000003">
    <property type="protein sequence ID" value="MFD2934622.1"/>
    <property type="molecule type" value="Genomic_DNA"/>
</dbReference>
<dbReference type="PANTHER" id="PTHR43167:SF1">
    <property type="entry name" value="PUTATIVE (AFU_ORTHOLOGUE AFUA_6G01830)-RELATED"/>
    <property type="match status" value="1"/>
</dbReference>
<dbReference type="Gene3D" id="3.40.50.150">
    <property type="entry name" value="Vaccinia Virus protein VP39"/>
    <property type="match status" value="1"/>
</dbReference>
<protein>
    <submittedName>
        <fullName evidence="1">O-methyltransferase</fullName>
        <ecNumber evidence="1">2.1.1.-</ecNumber>
    </submittedName>
</protein>
<organism evidence="1 2">
    <name type="scientific">Spirosoma flavum</name>
    <dbReference type="NCBI Taxonomy" id="2048557"/>
    <lineage>
        <taxon>Bacteria</taxon>
        <taxon>Pseudomonadati</taxon>
        <taxon>Bacteroidota</taxon>
        <taxon>Cytophagia</taxon>
        <taxon>Cytophagales</taxon>
        <taxon>Cytophagaceae</taxon>
        <taxon>Spirosoma</taxon>
    </lineage>
</organism>
<proteinExistence type="predicted"/>
<dbReference type="InterPro" id="IPR029063">
    <property type="entry name" value="SAM-dependent_MTases_sf"/>
</dbReference>
<reference evidence="2" key="1">
    <citation type="journal article" date="2019" name="Int. J. Syst. Evol. Microbiol.">
        <title>The Global Catalogue of Microorganisms (GCM) 10K type strain sequencing project: providing services to taxonomists for standard genome sequencing and annotation.</title>
        <authorList>
            <consortium name="The Broad Institute Genomics Platform"/>
            <consortium name="The Broad Institute Genome Sequencing Center for Infectious Disease"/>
            <person name="Wu L."/>
            <person name="Ma J."/>
        </authorList>
    </citation>
    <scope>NUCLEOTIDE SEQUENCE [LARGE SCALE GENOMIC DNA]</scope>
    <source>
        <strain evidence="2">KCTC 52490</strain>
    </source>
</reference>
<comment type="caution">
    <text evidence="1">The sequence shown here is derived from an EMBL/GenBank/DDBJ whole genome shotgun (WGS) entry which is preliminary data.</text>
</comment>
<sequence length="274" mass="31237">MLLAYLRYLSRARDEHSLHSPFLFSLYTQVIRAKNSSKALFTPIRTLRKELRKSRQLITIADYGAGSRKAGSRGAAPQIAGSKVNTSRQRTIGDIARNSQKPARFGRLLFRLIQKFEAKTIVDLGTSLGMTTAYLAEATKPYGGHVLTFEGCPETSTVACQNFERLSIRNIDIVVGNLDETLASKIAALDPVDFVFFDANHRYEPTVRYFETCLTNIHNDTVFVFDDIHWSDEMEQAWAYIKNHPSVTLTIDLFWVGLVFFRQEQPKQDFILRF</sequence>
<keyword evidence="1" id="KW-0489">Methyltransferase</keyword>